<evidence type="ECO:0000256" key="1">
    <source>
        <dbReference type="SAM" id="MobiDB-lite"/>
    </source>
</evidence>
<accession>A0AAQ3U6N2</accession>
<dbReference type="AlphaFoldDB" id="A0AAQ3U6N2"/>
<feature type="domain" description="Reverse transcriptase Ty1/copia-type" evidence="2">
    <location>
        <begin position="204"/>
        <end position="430"/>
    </location>
</feature>
<dbReference type="InterPro" id="IPR013103">
    <property type="entry name" value="RVT_2"/>
</dbReference>
<proteinExistence type="predicted"/>
<name>A0AAQ3U6N2_PASNO</name>
<gene>
    <name evidence="4" type="ORF">U9M48_032129</name>
</gene>
<dbReference type="Pfam" id="PF25597">
    <property type="entry name" value="SH3_retrovirus"/>
    <property type="match status" value="1"/>
</dbReference>
<feature type="domain" description="Retroviral polymerase SH3-like" evidence="3">
    <location>
        <begin position="4"/>
        <end position="48"/>
    </location>
</feature>
<reference evidence="4 5" key="1">
    <citation type="submission" date="2024-02" db="EMBL/GenBank/DDBJ databases">
        <title>High-quality chromosome-scale genome assembly of Pensacola bahiagrass (Paspalum notatum Flugge var. saurae).</title>
        <authorList>
            <person name="Vega J.M."/>
            <person name="Podio M."/>
            <person name="Orjuela J."/>
            <person name="Siena L.A."/>
            <person name="Pessino S.C."/>
            <person name="Combes M.C."/>
            <person name="Mariac C."/>
            <person name="Albertini E."/>
            <person name="Pupilli F."/>
            <person name="Ortiz J.P.A."/>
            <person name="Leblanc O."/>
        </authorList>
    </citation>
    <scope>NUCLEOTIDE SEQUENCE [LARGE SCALE GENOMIC DNA]</scope>
    <source>
        <strain evidence="4">R1</strain>
        <tissue evidence="4">Leaf</tissue>
    </source>
</reference>
<dbReference type="SUPFAM" id="SSF56672">
    <property type="entry name" value="DNA/RNA polymerases"/>
    <property type="match status" value="1"/>
</dbReference>
<evidence type="ECO:0000313" key="5">
    <source>
        <dbReference type="Proteomes" id="UP001341281"/>
    </source>
</evidence>
<dbReference type="Pfam" id="PF07727">
    <property type="entry name" value="RVT_2"/>
    <property type="match status" value="1"/>
</dbReference>
<dbReference type="Proteomes" id="UP001341281">
    <property type="component" value="Chromosome 07"/>
</dbReference>
<sequence>MARHLDKFESRCLDGIFLGYASSSRAFRVWILEAKQVVETCEVSFDKTMPCTTPAFELLGDDEEGTPIFEDEEGAVDVRDAGATAPAAAPAPSATSSDDEGGPLPMASSSLPRQQAHAEAGLAEDAGEVTSEIVPSRQVQRDHPPHRMIGDIHQCVTRSSVTSLAFFSHSAYVASFEPRDVSHALSDPNWVNAMHEELENFERNHVWDLVEPPPNYRPIGTKWVFKNKQGENGMVGRNKARLVAQACLEAIRILLAFAASKGFKLQQMDVKSAFLNGLIEEEKYVRQSPGFESARFPDRVYKLRKALYGLKQAPRAWYARLKSFLLKSGFVMDSVDKTLFLLSRGGDTLIVQIYVDDIIFGGSSHALVSSFAEQMSREFKMSLMGELQFFLGLQIKQGPEGTFVHQAKYTRDILKKFDMGDSKPMTTPMSTNTALDADEDGETVDQKEFRGMIGSLRTRRRPGRTFGSRYAFASPRTSHRQAVKRIFRYLKFTPELGLWYSSGSSLSLRGFSDADHAGCRIDRKSTSGTCQLLGTSLVSRSSRKQASVALSTTEVEYLSVAKNPVLHSKTKYIDMRFHFLRDHYEKGDIELIHVVSANQLADIFTKPLEFDNFTRLRGELGVIGWRGVDNALIKGEIESQWTGLIALLV</sequence>
<dbReference type="EMBL" id="CP144751">
    <property type="protein sequence ID" value="WVZ85179.1"/>
    <property type="molecule type" value="Genomic_DNA"/>
</dbReference>
<dbReference type="PANTHER" id="PTHR11439">
    <property type="entry name" value="GAG-POL-RELATED RETROTRANSPOSON"/>
    <property type="match status" value="1"/>
</dbReference>
<evidence type="ECO:0000313" key="4">
    <source>
        <dbReference type="EMBL" id="WVZ85179.1"/>
    </source>
</evidence>
<keyword evidence="5" id="KW-1185">Reference proteome</keyword>
<dbReference type="CDD" id="cd09272">
    <property type="entry name" value="RNase_HI_RT_Ty1"/>
    <property type="match status" value="1"/>
</dbReference>
<dbReference type="PANTHER" id="PTHR11439:SF442">
    <property type="entry name" value="CYSTEINE-RICH RLK (RECEPTOR-LIKE PROTEIN KINASE) 8"/>
    <property type="match status" value="1"/>
</dbReference>
<feature type="region of interest" description="Disordered" evidence="1">
    <location>
        <begin position="82"/>
        <end position="128"/>
    </location>
</feature>
<organism evidence="4 5">
    <name type="scientific">Paspalum notatum var. saurae</name>
    <dbReference type="NCBI Taxonomy" id="547442"/>
    <lineage>
        <taxon>Eukaryota</taxon>
        <taxon>Viridiplantae</taxon>
        <taxon>Streptophyta</taxon>
        <taxon>Embryophyta</taxon>
        <taxon>Tracheophyta</taxon>
        <taxon>Spermatophyta</taxon>
        <taxon>Magnoliopsida</taxon>
        <taxon>Liliopsida</taxon>
        <taxon>Poales</taxon>
        <taxon>Poaceae</taxon>
        <taxon>PACMAD clade</taxon>
        <taxon>Panicoideae</taxon>
        <taxon>Andropogonodae</taxon>
        <taxon>Paspaleae</taxon>
        <taxon>Paspalinae</taxon>
        <taxon>Paspalum</taxon>
    </lineage>
</organism>
<dbReference type="InterPro" id="IPR057670">
    <property type="entry name" value="SH3_retrovirus"/>
</dbReference>
<evidence type="ECO:0000259" key="2">
    <source>
        <dbReference type="Pfam" id="PF07727"/>
    </source>
</evidence>
<protein>
    <recommendedName>
        <fullName evidence="6">Reverse transcriptase Ty1/copia-type domain-containing protein</fullName>
    </recommendedName>
</protein>
<evidence type="ECO:0008006" key="6">
    <source>
        <dbReference type="Google" id="ProtNLM"/>
    </source>
</evidence>
<evidence type="ECO:0000259" key="3">
    <source>
        <dbReference type="Pfam" id="PF25597"/>
    </source>
</evidence>
<dbReference type="InterPro" id="IPR043502">
    <property type="entry name" value="DNA/RNA_pol_sf"/>
</dbReference>
<feature type="compositionally biased region" description="Low complexity" evidence="1">
    <location>
        <begin position="82"/>
        <end position="96"/>
    </location>
</feature>